<dbReference type="STRING" id="1030841.HMPREF9370_1458"/>
<comment type="caution">
    <text evidence="3">The sequence shown here is derived from an EMBL/GenBank/DDBJ whole genome shotgun (WGS) entry which is preliminary data.</text>
</comment>
<feature type="domain" description="Hemerythrin-like" evidence="2">
    <location>
        <begin position="30"/>
        <end position="157"/>
    </location>
</feature>
<evidence type="ECO:0000313" key="3">
    <source>
        <dbReference type="EMBL" id="EGZ46094.1"/>
    </source>
</evidence>
<dbReference type="PATRIC" id="fig|1030841.3.peg.1443"/>
<name>G4CQU8_9NEIS</name>
<sequence length="184" mass="21346">MLLPVKVTGNQKKDVTMNLFDTRSVTFAEPIEMLYACHEKVRRFCSQINMLSAYIAENGFNEIAEQAVKQIVQYFTVAAPLHHQDEEQDFFPLLLKYAPQAQSSIEELEKQHESLYENWLALHEEFARLKTNPQHIPNEHLMKRFTDGYTAHLAVEEPLFEMGKQHIPTEELAEAGKRMAARRT</sequence>
<reference evidence="3 4" key="1">
    <citation type="submission" date="2011-06" db="EMBL/GenBank/DDBJ databases">
        <authorList>
            <person name="Muzny D."/>
            <person name="Qin X."/>
            <person name="Deng J."/>
            <person name="Jiang H."/>
            <person name="Liu Y."/>
            <person name="Qu J."/>
            <person name="Song X.-Z."/>
            <person name="Zhang L."/>
            <person name="Thornton R."/>
            <person name="Coyle M."/>
            <person name="Francisco L."/>
            <person name="Jackson L."/>
            <person name="Javaid M."/>
            <person name="Korchina V."/>
            <person name="Kovar C."/>
            <person name="Mata R."/>
            <person name="Mathew T."/>
            <person name="Ngo R."/>
            <person name="Nguyen L."/>
            <person name="Nguyen N."/>
            <person name="Okwuonu G."/>
            <person name="Ongeri F."/>
            <person name="Pham C."/>
            <person name="Simmons D."/>
            <person name="Wilczek-Boney K."/>
            <person name="Hale W."/>
            <person name="Jakkamsetti A."/>
            <person name="Pham P."/>
            <person name="Ruth R."/>
            <person name="San Lucas F."/>
            <person name="Warren J."/>
            <person name="Zhang J."/>
            <person name="Zhao Z."/>
            <person name="Zhou C."/>
            <person name="Zhu D."/>
            <person name="Lee S."/>
            <person name="Bess C."/>
            <person name="Blankenburg K."/>
            <person name="Forbes L."/>
            <person name="Fu Q."/>
            <person name="Gubbala S."/>
            <person name="Hirani K."/>
            <person name="Jayaseelan J.C."/>
            <person name="Lara F."/>
            <person name="Munidasa M."/>
            <person name="Palculict T."/>
            <person name="Patil S."/>
            <person name="Pu L.-L."/>
            <person name="Saada N."/>
            <person name="Tang L."/>
            <person name="Weissenberger G."/>
            <person name="Zhu Y."/>
            <person name="Hemphill L."/>
            <person name="Shang Y."/>
            <person name="Youmans B."/>
            <person name="Ayvaz T."/>
            <person name="Ross M."/>
            <person name="Santibanez J."/>
            <person name="Aqrawi P."/>
            <person name="Gross S."/>
            <person name="Joshi V."/>
            <person name="Fowler G."/>
            <person name="Nazareth L."/>
            <person name="Reid J."/>
            <person name="Worley K."/>
            <person name="Petrosino J."/>
            <person name="Highlander S."/>
            <person name="Gibbs R."/>
        </authorList>
    </citation>
    <scope>NUCLEOTIDE SEQUENCE [LARGE SCALE GENOMIC DNA]</scope>
    <source>
        <strain evidence="3 4">9715</strain>
    </source>
</reference>
<dbReference type="AlphaFoldDB" id="G4CQU8"/>
<keyword evidence="1" id="KW-0175">Coiled coil</keyword>
<dbReference type="InterPro" id="IPR012312">
    <property type="entry name" value="Hemerythrin-like"/>
</dbReference>
<gene>
    <name evidence="3" type="ORF">HMPREF9370_1458</name>
</gene>
<dbReference type="CDD" id="cd12108">
    <property type="entry name" value="Hr-like"/>
    <property type="match status" value="1"/>
</dbReference>
<organism evidence="3 4">
    <name type="scientific">Neisseria wadsworthii 9715</name>
    <dbReference type="NCBI Taxonomy" id="1030841"/>
    <lineage>
        <taxon>Bacteria</taxon>
        <taxon>Pseudomonadati</taxon>
        <taxon>Pseudomonadota</taxon>
        <taxon>Betaproteobacteria</taxon>
        <taxon>Neisseriales</taxon>
        <taxon>Neisseriaceae</taxon>
        <taxon>Neisseria</taxon>
    </lineage>
</organism>
<keyword evidence="4" id="KW-1185">Reference proteome</keyword>
<protein>
    <submittedName>
        <fullName evidence="3">Hemerythrin HHE cation binding domain protein</fullName>
    </submittedName>
</protein>
<proteinExistence type="predicted"/>
<dbReference type="Proteomes" id="UP000005336">
    <property type="component" value="Unassembled WGS sequence"/>
</dbReference>
<evidence type="ECO:0000259" key="2">
    <source>
        <dbReference type="Pfam" id="PF01814"/>
    </source>
</evidence>
<evidence type="ECO:0000256" key="1">
    <source>
        <dbReference type="SAM" id="Coils"/>
    </source>
</evidence>
<evidence type="ECO:0000313" key="4">
    <source>
        <dbReference type="Proteomes" id="UP000005336"/>
    </source>
</evidence>
<feature type="coiled-coil region" evidence="1">
    <location>
        <begin position="98"/>
        <end position="125"/>
    </location>
</feature>
<dbReference type="HOGENOM" id="CLU_113668_0_0_4"/>
<dbReference type="Pfam" id="PF01814">
    <property type="entry name" value="Hemerythrin"/>
    <property type="match status" value="1"/>
</dbReference>
<dbReference type="EMBL" id="AGAZ01000052">
    <property type="protein sequence ID" value="EGZ46094.1"/>
    <property type="molecule type" value="Genomic_DNA"/>
</dbReference>
<dbReference type="Gene3D" id="1.20.120.520">
    <property type="entry name" value="nmb1532 protein domain like"/>
    <property type="match status" value="1"/>
</dbReference>
<accession>G4CQU8</accession>